<organism evidence="2">
    <name type="scientific">marine sediment metagenome</name>
    <dbReference type="NCBI Taxonomy" id="412755"/>
    <lineage>
        <taxon>unclassified sequences</taxon>
        <taxon>metagenomes</taxon>
        <taxon>ecological metagenomes</taxon>
    </lineage>
</organism>
<dbReference type="SUPFAM" id="SSF46689">
    <property type="entry name" value="Homeodomain-like"/>
    <property type="match status" value="1"/>
</dbReference>
<name>X1I5L8_9ZZZZ</name>
<dbReference type="InterPro" id="IPR009057">
    <property type="entry name" value="Homeodomain-like_sf"/>
</dbReference>
<keyword evidence="1" id="KW-0175">Coiled coil</keyword>
<dbReference type="Pfam" id="PF01527">
    <property type="entry name" value="HTH_Tnp_1"/>
    <property type="match status" value="1"/>
</dbReference>
<dbReference type="GO" id="GO:0003677">
    <property type="term" value="F:DNA binding"/>
    <property type="evidence" value="ECO:0007669"/>
    <property type="project" value="InterPro"/>
</dbReference>
<evidence type="ECO:0008006" key="3">
    <source>
        <dbReference type="Google" id="ProtNLM"/>
    </source>
</evidence>
<dbReference type="Gene3D" id="1.10.10.60">
    <property type="entry name" value="Homeodomain-like"/>
    <property type="match status" value="1"/>
</dbReference>
<dbReference type="PANTHER" id="PTHR33215:SF13">
    <property type="entry name" value="PROTEIN DISTAL ANTENNA"/>
    <property type="match status" value="1"/>
</dbReference>
<accession>X1I5L8</accession>
<dbReference type="GO" id="GO:0004803">
    <property type="term" value="F:transposase activity"/>
    <property type="evidence" value="ECO:0007669"/>
    <property type="project" value="InterPro"/>
</dbReference>
<gene>
    <name evidence="2" type="ORF">S03H2_58818</name>
</gene>
<dbReference type="InterPro" id="IPR051839">
    <property type="entry name" value="RD_transcriptional_regulator"/>
</dbReference>
<reference evidence="2" key="1">
    <citation type="journal article" date="2014" name="Front. Microbiol.">
        <title>High frequency of phylogenetically diverse reductive dehalogenase-homologous genes in deep subseafloor sedimentary metagenomes.</title>
        <authorList>
            <person name="Kawai M."/>
            <person name="Futagami T."/>
            <person name="Toyoda A."/>
            <person name="Takaki Y."/>
            <person name="Nishi S."/>
            <person name="Hori S."/>
            <person name="Arai W."/>
            <person name="Tsubouchi T."/>
            <person name="Morono Y."/>
            <person name="Uchiyama I."/>
            <person name="Ito T."/>
            <person name="Fujiyama A."/>
            <person name="Inagaki F."/>
            <person name="Takami H."/>
        </authorList>
    </citation>
    <scope>NUCLEOTIDE SEQUENCE</scope>
    <source>
        <strain evidence="2">Expedition CK06-06</strain>
    </source>
</reference>
<proteinExistence type="predicted"/>
<dbReference type="GO" id="GO:0006313">
    <property type="term" value="P:DNA transposition"/>
    <property type="evidence" value="ECO:0007669"/>
    <property type="project" value="InterPro"/>
</dbReference>
<dbReference type="AlphaFoldDB" id="X1I5L8"/>
<protein>
    <recommendedName>
        <fullName evidence="3">Transposase</fullName>
    </recommendedName>
</protein>
<evidence type="ECO:0000313" key="2">
    <source>
        <dbReference type="EMBL" id="GAH77706.1"/>
    </source>
</evidence>
<dbReference type="InterPro" id="IPR002514">
    <property type="entry name" value="Transposase_8"/>
</dbReference>
<feature type="coiled-coil region" evidence="1">
    <location>
        <begin position="60"/>
        <end position="87"/>
    </location>
</feature>
<comment type="caution">
    <text evidence="2">The sequence shown here is derived from an EMBL/GenBank/DDBJ whole genome shotgun (WGS) entry which is preliminary data.</text>
</comment>
<sequence length="96" mass="11278">MGKKRFTPEYKEEIIKLVTERRKKVGEVAKDIGVTSTSIRRWITQYSEYGKDAFPGKGNLRAEDDRIRKLMRDNIDLKEENEILKKAMAIFSRDVK</sequence>
<dbReference type="PANTHER" id="PTHR33215">
    <property type="entry name" value="PROTEIN DISTAL ANTENNA"/>
    <property type="match status" value="1"/>
</dbReference>
<evidence type="ECO:0000256" key="1">
    <source>
        <dbReference type="SAM" id="Coils"/>
    </source>
</evidence>
<dbReference type="EMBL" id="BARU01037785">
    <property type="protein sequence ID" value="GAH77706.1"/>
    <property type="molecule type" value="Genomic_DNA"/>
</dbReference>